<comment type="caution">
    <text evidence="6">The sequence shown here is derived from an EMBL/GenBank/DDBJ whole genome shotgun (WGS) entry which is preliminary data.</text>
</comment>
<dbReference type="GO" id="GO:0005829">
    <property type="term" value="C:cytosol"/>
    <property type="evidence" value="ECO:0007669"/>
    <property type="project" value="UniProtKB-SubCell"/>
</dbReference>
<dbReference type="InterPro" id="IPR003713">
    <property type="entry name" value="FliS"/>
</dbReference>
<organism evidence="6 7">
    <name type="scientific">Candidatus Galacturonatibacter soehngenii</name>
    <dbReference type="NCBI Taxonomy" id="2307010"/>
    <lineage>
        <taxon>Bacteria</taxon>
        <taxon>Bacillati</taxon>
        <taxon>Bacillota</taxon>
        <taxon>Clostridia</taxon>
        <taxon>Lachnospirales</taxon>
        <taxon>Lachnospiraceae</taxon>
        <taxon>Candidatus Galacturonatibacter</taxon>
    </lineage>
</organism>
<dbReference type="Pfam" id="PF02561">
    <property type="entry name" value="FliS"/>
    <property type="match status" value="1"/>
</dbReference>
<dbReference type="GO" id="GO:0071973">
    <property type="term" value="P:bacterial-type flagellum-dependent cell motility"/>
    <property type="evidence" value="ECO:0007669"/>
    <property type="project" value="TreeGrafter"/>
</dbReference>
<reference evidence="6 7" key="1">
    <citation type="submission" date="2019-09" db="EMBL/GenBank/DDBJ databases">
        <authorList>
            <person name="Valk L.C."/>
        </authorList>
    </citation>
    <scope>NUCLEOTIDE SEQUENCE [LARGE SCALE GENOMIC DNA]</scope>
    <source>
        <strain evidence="6">GalUA</strain>
    </source>
</reference>
<evidence type="ECO:0000256" key="2">
    <source>
        <dbReference type="ARBA" id="ARBA00008787"/>
    </source>
</evidence>
<accession>A0A7V7QL33</accession>
<dbReference type="Proteomes" id="UP000461768">
    <property type="component" value="Unassembled WGS sequence"/>
</dbReference>
<evidence type="ECO:0000256" key="5">
    <source>
        <dbReference type="ARBA" id="ARBA00023186"/>
    </source>
</evidence>
<dbReference type="PANTHER" id="PTHR34773:SF1">
    <property type="entry name" value="FLAGELLAR SECRETION CHAPERONE FLIS"/>
    <property type="match status" value="1"/>
</dbReference>
<keyword evidence="7" id="KW-1185">Reference proteome</keyword>
<protein>
    <submittedName>
        <fullName evidence="6">Flagellar protein FliS</fullName>
    </submittedName>
</protein>
<keyword evidence="6" id="KW-0282">Flagellum</keyword>
<dbReference type="PANTHER" id="PTHR34773">
    <property type="entry name" value="FLAGELLAR SECRETION CHAPERONE FLIS"/>
    <property type="match status" value="1"/>
</dbReference>
<dbReference type="InterPro" id="IPR036584">
    <property type="entry name" value="FliS_sf"/>
</dbReference>
<keyword evidence="6" id="KW-0969">Cilium</keyword>
<dbReference type="OrthoDB" id="1767099at2"/>
<dbReference type="EMBL" id="WAGX01000005">
    <property type="protein sequence ID" value="KAB1438642.1"/>
    <property type="molecule type" value="Genomic_DNA"/>
</dbReference>
<keyword evidence="6" id="KW-0966">Cell projection</keyword>
<keyword evidence="3" id="KW-0963">Cytoplasm</keyword>
<evidence type="ECO:0000256" key="3">
    <source>
        <dbReference type="ARBA" id="ARBA00022490"/>
    </source>
</evidence>
<evidence type="ECO:0000256" key="4">
    <source>
        <dbReference type="ARBA" id="ARBA00022795"/>
    </source>
</evidence>
<dbReference type="SUPFAM" id="SSF101116">
    <property type="entry name" value="Flagellar export chaperone FliS"/>
    <property type="match status" value="1"/>
</dbReference>
<dbReference type="CDD" id="cd16098">
    <property type="entry name" value="FliS"/>
    <property type="match status" value="1"/>
</dbReference>
<dbReference type="RefSeq" id="WP_151146416.1">
    <property type="nucleotide sequence ID" value="NZ_WAGX01000005.1"/>
</dbReference>
<comment type="subcellular location">
    <subcellularLocation>
        <location evidence="1">Cytoplasm</location>
        <location evidence="1">Cytosol</location>
    </subcellularLocation>
</comment>
<name>A0A7V7QL33_9FIRM</name>
<keyword evidence="5" id="KW-0143">Chaperone</keyword>
<evidence type="ECO:0000313" key="7">
    <source>
        <dbReference type="Proteomes" id="UP000461768"/>
    </source>
</evidence>
<keyword evidence="4" id="KW-1005">Bacterial flagellum biogenesis</keyword>
<proteinExistence type="inferred from homology"/>
<dbReference type="GO" id="GO:0044780">
    <property type="term" value="P:bacterial-type flagellum assembly"/>
    <property type="evidence" value="ECO:0007669"/>
    <property type="project" value="InterPro"/>
</dbReference>
<sequence>MKKEKISDYTLRITQSNRSQLVVVIFDMTMEYLEEAIAYYDKEDLEGFVLTTKKARACIYELMTSLDTRHKIAVELMQIYIYINKLLIQSVIKKEPQDFPAIKRMIRTLTEAFEEIAKQDSSAPLMGNTQQVYAGLTYGKGTLSESYSTQDLNRGFCV</sequence>
<gene>
    <name evidence="6" type="ORF">F7O84_14030</name>
</gene>
<dbReference type="Gene3D" id="1.20.120.340">
    <property type="entry name" value="Flagellar protein FliS"/>
    <property type="match status" value="1"/>
</dbReference>
<evidence type="ECO:0000256" key="1">
    <source>
        <dbReference type="ARBA" id="ARBA00004514"/>
    </source>
</evidence>
<evidence type="ECO:0000313" key="6">
    <source>
        <dbReference type="EMBL" id="KAB1438642.1"/>
    </source>
</evidence>
<comment type="similarity">
    <text evidence="2">Belongs to the FliS family.</text>
</comment>
<dbReference type="AlphaFoldDB" id="A0A7V7QL33"/>
<reference evidence="6 7" key="2">
    <citation type="submission" date="2020-02" db="EMBL/GenBank/DDBJ databases">
        <title>Candidatus Galacturonibacter soehngenii shows hetero-acetogenic catabolism of galacturonic acid but lacks a canonical carbon monoxide dehydrogenase/acetyl-CoA synthase complex.</title>
        <authorList>
            <person name="Diender M."/>
            <person name="Stouten G.R."/>
            <person name="Petersen J.F."/>
            <person name="Nielsen P.H."/>
            <person name="Dueholm M.S."/>
            <person name="Pronk J.T."/>
            <person name="Van Loosdrecht M.C.M."/>
        </authorList>
    </citation>
    <scope>NUCLEOTIDE SEQUENCE [LARGE SCALE GENOMIC DNA]</scope>
    <source>
        <strain evidence="6">GalUA</strain>
    </source>
</reference>